<dbReference type="Gene3D" id="3.30.450.20">
    <property type="entry name" value="PAS domain"/>
    <property type="match status" value="5"/>
</dbReference>
<dbReference type="InterPro" id="IPR036890">
    <property type="entry name" value="HATPase_C_sf"/>
</dbReference>
<dbReference type="InterPro" id="IPR004358">
    <property type="entry name" value="Sig_transdc_His_kin-like_C"/>
</dbReference>
<dbReference type="InterPro" id="IPR013655">
    <property type="entry name" value="PAS_fold_3"/>
</dbReference>
<dbReference type="InterPro" id="IPR005467">
    <property type="entry name" value="His_kinase_dom"/>
</dbReference>
<feature type="domain" description="PAS" evidence="8">
    <location>
        <begin position="266"/>
        <end position="342"/>
    </location>
</feature>
<feature type="domain" description="PAS" evidence="8">
    <location>
        <begin position="525"/>
        <end position="598"/>
    </location>
</feature>
<evidence type="ECO:0000256" key="6">
    <source>
        <dbReference type="SAM" id="Coils"/>
    </source>
</evidence>
<dbReference type="Pfam" id="PF02518">
    <property type="entry name" value="HATPase_c"/>
    <property type="match status" value="1"/>
</dbReference>
<evidence type="ECO:0000259" key="7">
    <source>
        <dbReference type="PROSITE" id="PS50109"/>
    </source>
</evidence>
<dbReference type="InterPro" id="IPR003594">
    <property type="entry name" value="HATPase_dom"/>
</dbReference>
<keyword evidence="6" id="KW-0175">Coiled coil</keyword>
<feature type="coiled-coil region" evidence="6">
    <location>
        <begin position="775"/>
        <end position="806"/>
    </location>
</feature>
<dbReference type="EC" id="2.7.13.3" evidence="2"/>
<feature type="domain" description="PAC" evidence="9">
    <location>
        <begin position="345"/>
        <end position="396"/>
    </location>
</feature>
<feature type="domain" description="PAC" evidence="9">
    <location>
        <begin position="472"/>
        <end position="524"/>
    </location>
</feature>
<dbReference type="AlphaFoldDB" id="A0A1W1YHG2"/>
<dbReference type="InterPro" id="IPR000700">
    <property type="entry name" value="PAS-assoc_C"/>
</dbReference>
<dbReference type="Proteomes" id="UP000192360">
    <property type="component" value="Unassembled WGS sequence"/>
</dbReference>
<dbReference type="PROSITE" id="PS50112">
    <property type="entry name" value="PAS"/>
    <property type="match status" value="2"/>
</dbReference>
<dbReference type="PROSITE" id="PS50109">
    <property type="entry name" value="HIS_KIN"/>
    <property type="match status" value="1"/>
</dbReference>
<feature type="domain" description="Histidine kinase" evidence="7">
    <location>
        <begin position="809"/>
        <end position="1022"/>
    </location>
</feature>
<dbReference type="FunFam" id="3.30.565.10:FF:000006">
    <property type="entry name" value="Sensor histidine kinase WalK"/>
    <property type="match status" value="1"/>
</dbReference>
<dbReference type="InterPro" id="IPR003661">
    <property type="entry name" value="HisK_dim/P_dom"/>
</dbReference>
<evidence type="ECO:0000256" key="3">
    <source>
        <dbReference type="ARBA" id="ARBA00022553"/>
    </source>
</evidence>
<evidence type="ECO:0000259" key="9">
    <source>
        <dbReference type="PROSITE" id="PS50113"/>
    </source>
</evidence>
<dbReference type="SUPFAM" id="SSF55781">
    <property type="entry name" value="GAF domain-like"/>
    <property type="match status" value="1"/>
</dbReference>
<dbReference type="SUPFAM" id="SSF55874">
    <property type="entry name" value="ATPase domain of HSP90 chaperone/DNA topoisomerase II/histidine kinase"/>
    <property type="match status" value="1"/>
</dbReference>
<evidence type="ECO:0000313" key="10">
    <source>
        <dbReference type="EMBL" id="SMC35241.1"/>
    </source>
</evidence>
<evidence type="ECO:0000256" key="1">
    <source>
        <dbReference type="ARBA" id="ARBA00000085"/>
    </source>
</evidence>
<protein>
    <recommendedName>
        <fullName evidence="2">histidine kinase</fullName>
        <ecNumber evidence="2">2.7.13.3</ecNumber>
    </recommendedName>
</protein>
<dbReference type="CDD" id="cd00082">
    <property type="entry name" value="HisKA"/>
    <property type="match status" value="1"/>
</dbReference>
<dbReference type="PANTHER" id="PTHR43304">
    <property type="entry name" value="PHYTOCHROME-LIKE PROTEIN CPH1"/>
    <property type="match status" value="1"/>
</dbReference>
<sequence>MIAAALCNCSVGLITFSKNKDIISRACYGNENPQQLLDHPIVSYLLNTTAKLQVITDLKEYSFPNEKTVQNINLPYQFYAGFPLTSQEGEHFGILSVWNTTPLNLSEIQKNSFLALSSQIIELITAQNSLNQKLTINDHSAKLKFIERVLNDGNIGQWELDLTTLEFKLNHVSKRIMGYDRGEFIDLKFKTFLTIVYHDAVAESLDFLEKIRNNKIESYQHTIRIKHKKGYWSWTKIIAKVVKRNSKGDPLVLAGSMQDVHDFKTTELQLNTIIETINCVAFRHIFFKDGTQEIVHMTNGISRLLGLSAEEFNNDYKAGWKHVHKDDRENLTKILEKSITSLEEWQHEWRVIHSDGTIRWHSGIGKPVKNINGSVSVDTVIIDVTAAKNKEEQLNSLNNKLLQAQKIAKLGYWEFDLVNDTEYWSDRIYDIFGLEKGIVKENREFIKKMVYEDDMPEILRKSQAAIATNSEFFTENRIRKPDGTIIWVRQIGNFTKDKRGNPLKFEGTIQDITEYKLISLELEESIQRYNYVTKATSDAIWDLDFVKGTLFWGDNYKKLFGHPSQASAQDELIYWETNIHPDDRVRVTDSFNSSIEQGEYNWIQEYRFKNFDNTYSNVVDRAFIIRDEKGDAVRMVGAMKDVTESIKSIEEIKHSNDRFKMVSEVTNDAIWDWNLVHDTYYQGPGYQNLFGYDSEKGEVGFSFWSEKVHPEDLGEVLAVTDNLFKDKTQSYFKTEYRFLRKDGTYAYVVNKGSVLRNDDGEVIRMFGAMHDVTESKMYEASLKQLNQDLEKQAVELSRYNQELEQFAYVVSHDLQEPLRMISSFLMLLEKKYTTVLDEEGKKYIYFAVDGAKRMRQIILDLLDLSKVGRTNEIVEAIDLNLIIAEIKNRFNQEIKDKEAQIHVSKMPVIKSYKVLLEQLFQNLIGNALKYHKEGVNPIIKIDYTEELTHHKFSFSDNGIGIESQYFDKIFVIFQRLHGRNQYNGTGIGLALVKKIIDFVEGEIWVESEIGKGTTFIFTIKKV</sequence>
<dbReference type="PRINTS" id="PR00344">
    <property type="entry name" value="BCTRLSENSOR"/>
</dbReference>
<evidence type="ECO:0000259" key="8">
    <source>
        <dbReference type="PROSITE" id="PS50112"/>
    </source>
</evidence>
<organism evidence="10 11">
    <name type="scientific">Cellulophaga tyrosinoxydans</name>
    <dbReference type="NCBI Taxonomy" id="504486"/>
    <lineage>
        <taxon>Bacteria</taxon>
        <taxon>Pseudomonadati</taxon>
        <taxon>Bacteroidota</taxon>
        <taxon>Flavobacteriia</taxon>
        <taxon>Flavobacteriales</taxon>
        <taxon>Flavobacteriaceae</taxon>
        <taxon>Cellulophaga</taxon>
    </lineage>
</organism>
<dbReference type="InterPro" id="IPR000014">
    <property type="entry name" value="PAS"/>
</dbReference>
<dbReference type="NCBIfam" id="TIGR00229">
    <property type="entry name" value="sensory_box"/>
    <property type="match status" value="4"/>
</dbReference>
<dbReference type="InterPro" id="IPR001610">
    <property type="entry name" value="PAC"/>
</dbReference>
<keyword evidence="4" id="KW-0808">Transferase</keyword>
<dbReference type="CDD" id="cd00130">
    <property type="entry name" value="PAS"/>
    <property type="match status" value="4"/>
</dbReference>
<dbReference type="Pfam" id="PF08447">
    <property type="entry name" value="PAS_3"/>
    <property type="match status" value="5"/>
</dbReference>
<dbReference type="Gene3D" id="3.30.565.10">
    <property type="entry name" value="Histidine kinase-like ATPase, C-terminal domain"/>
    <property type="match status" value="1"/>
</dbReference>
<dbReference type="SUPFAM" id="SSF55785">
    <property type="entry name" value="PYP-like sensor domain (PAS domain)"/>
    <property type="match status" value="5"/>
</dbReference>
<keyword evidence="5" id="KW-0418">Kinase</keyword>
<dbReference type="Gene3D" id="1.10.287.130">
    <property type="match status" value="1"/>
</dbReference>
<dbReference type="SMART" id="SM00091">
    <property type="entry name" value="PAS"/>
    <property type="match status" value="5"/>
</dbReference>
<dbReference type="STRING" id="504486.SAMN05660703_0445"/>
<dbReference type="InterPro" id="IPR036097">
    <property type="entry name" value="HisK_dim/P_sf"/>
</dbReference>
<dbReference type="PANTHER" id="PTHR43304:SF1">
    <property type="entry name" value="PAC DOMAIN-CONTAINING PROTEIN"/>
    <property type="match status" value="1"/>
</dbReference>
<evidence type="ECO:0000256" key="2">
    <source>
        <dbReference type="ARBA" id="ARBA00012438"/>
    </source>
</evidence>
<dbReference type="EMBL" id="FWXO01000001">
    <property type="protein sequence ID" value="SMC35241.1"/>
    <property type="molecule type" value="Genomic_DNA"/>
</dbReference>
<evidence type="ECO:0000256" key="4">
    <source>
        <dbReference type="ARBA" id="ARBA00022679"/>
    </source>
</evidence>
<gene>
    <name evidence="10" type="ORF">SAMN05660703_0445</name>
</gene>
<evidence type="ECO:0000313" key="11">
    <source>
        <dbReference type="Proteomes" id="UP000192360"/>
    </source>
</evidence>
<keyword evidence="3" id="KW-0597">Phosphoprotein</keyword>
<comment type="catalytic activity">
    <reaction evidence="1">
        <text>ATP + protein L-histidine = ADP + protein N-phospho-L-histidine.</text>
        <dbReference type="EC" id="2.7.13.3"/>
    </reaction>
</comment>
<dbReference type="PROSITE" id="PS50113">
    <property type="entry name" value="PAC"/>
    <property type="match status" value="4"/>
</dbReference>
<feature type="domain" description="PAC" evidence="9">
    <location>
        <begin position="732"/>
        <end position="784"/>
    </location>
</feature>
<accession>A0A1W1YHG2</accession>
<evidence type="ECO:0000256" key="5">
    <source>
        <dbReference type="ARBA" id="ARBA00022777"/>
    </source>
</evidence>
<dbReference type="SUPFAM" id="SSF47384">
    <property type="entry name" value="Homodimeric domain of signal transducing histidine kinase"/>
    <property type="match status" value="1"/>
</dbReference>
<keyword evidence="11" id="KW-1185">Reference proteome</keyword>
<feature type="domain" description="PAC" evidence="9">
    <location>
        <begin position="602"/>
        <end position="654"/>
    </location>
</feature>
<reference evidence="11" key="1">
    <citation type="submission" date="2017-04" db="EMBL/GenBank/DDBJ databases">
        <authorList>
            <person name="Varghese N."/>
            <person name="Submissions S."/>
        </authorList>
    </citation>
    <scope>NUCLEOTIDE SEQUENCE [LARGE SCALE GENOMIC DNA]</scope>
    <source>
        <strain evidence="11">DSM 21164</strain>
    </source>
</reference>
<proteinExistence type="predicted"/>
<dbReference type="SMART" id="SM00086">
    <property type="entry name" value="PAC"/>
    <property type="match status" value="5"/>
</dbReference>
<dbReference type="Pfam" id="PF00512">
    <property type="entry name" value="HisKA"/>
    <property type="match status" value="1"/>
</dbReference>
<dbReference type="Gene3D" id="2.10.70.100">
    <property type="match status" value="1"/>
</dbReference>
<dbReference type="GO" id="GO:0000155">
    <property type="term" value="F:phosphorelay sensor kinase activity"/>
    <property type="evidence" value="ECO:0007669"/>
    <property type="project" value="InterPro"/>
</dbReference>
<name>A0A1W1YHG2_9FLAO</name>
<dbReference type="SMART" id="SM00387">
    <property type="entry name" value="HATPase_c"/>
    <property type="match status" value="1"/>
</dbReference>
<dbReference type="InterPro" id="IPR035965">
    <property type="entry name" value="PAS-like_dom_sf"/>
</dbReference>
<dbReference type="InterPro" id="IPR052162">
    <property type="entry name" value="Sensor_kinase/Photoreceptor"/>
</dbReference>
<dbReference type="SMART" id="SM00388">
    <property type="entry name" value="HisKA"/>
    <property type="match status" value="1"/>
</dbReference>